<feature type="compositionally biased region" description="Basic and acidic residues" evidence="8">
    <location>
        <begin position="497"/>
        <end position="511"/>
    </location>
</feature>
<feature type="region of interest" description="Disordered" evidence="8">
    <location>
        <begin position="493"/>
        <end position="523"/>
    </location>
</feature>
<evidence type="ECO:0000256" key="4">
    <source>
        <dbReference type="ARBA" id="ARBA00022692"/>
    </source>
</evidence>
<comment type="subcellular location">
    <subcellularLocation>
        <location evidence="1">Membrane</location>
        <topology evidence="1">Multi-pass membrane protein</topology>
    </subcellularLocation>
</comment>
<keyword evidence="7" id="KW-0472">Membrane</keyword>
<dbReference type="EMBL" id="KE361634">
    <property type="protein sequence ID" value="EPQ28522.1"/>
    <property type="molecule type" value="Genomic_DNA"/>
</dbReference>
<reference evidence="9 10" key="1">
    <citation type="journal article" date="2013" name="Plant Cell">
        <title>The transition from a phytopathogenic smut ancestor to an anamorphic biocontrol agent deciphered by comparative whole-genome analysis.</title>
        <authorList>
            <person name="Lefebvre F."/>
            <person name="Joly D.L."/>
            <person name="Labbe C."/>
            <person name="Teichmann B."/>
            <person name="Linning R."/>
            <person name="Belzile F."/>
            <person name="Bakkeren G."/>
            <person name="Belanger R.R."/>
        </authorList>
    </citation>
    <scope>NUCLEOTIDE SEQUENCE [LARGE SCALE GENOMIC DNA]</scope>
    <source>
        <strain evidence="9 10">PF-1</strain>
    </source>
</reference>
<feature type="compositionally biased region" description="Basic and acidic residues" evidence="8">
    <location>
        <begin position="157"/>
        <end position="170"/>
    </location>
</feature>
<evidence type="ECO:0000256" key="6">
    <source>
        <dbReference type="ARBA" id="ARBA00022989"/>
    </source>
</evidence>
<dbReference type="GeneID" id="19317933"/>
<dbReference type="AlphaFoldDB" id="A0A061H6N1"/>
<dbReference type="InterPro" id="IPR050391">
    <property type="entry name" value="Mito_Metabolite_Transporter"/>
</dbReference>
<sequence length="660" mass="70724">MSSPGSASSASPPHPLRPYYQPPEDSVFVASAPRFSTTGTPQAASRSGAGPSASSSSSSFPRFSPNAAHANRYMSANDATPYVATSSSGMAADATANFTDMARALLVSGALQYTSTCLAMPFEVGKLLLQVQWVPRDDVWVQITQTAAATKMIEQREMQERMRRQAHEAGTHGADQGDDDDDDNAPERDVWAGDDVSPEAEEWQEERDAQNHYGGSGYMDDEELSDEHEAEAYFRDLSSRPSRPDASLHRPKRRRQRQVDHGGYVMRRSVHDDGARPEFIMPVVVRGGVWEMIKAVGRGKEGWLGLWKGSLTSFVLEIASSTIQPIISSILSLVAPSALSPLPLAYTPYPYKTLALLLTSHLATGILISPIDTIRTRLIAQSTLPAHRKYSGPYDALRKMLDEEGGWKTAYLHPNVLVPTILDFTLRPLLSLGTPLLIEQTLKLEPNTHPISYAIAELAITTASLCVTLPIETVRRRLQLQIRAPYGAAPHSAAAGADKRALTSRSLRSEKGGASTATKPASGNTAIRGLRTCVETRPVPYVGVVEAIYRILTEETSATPRRKDGSSAGGDGDGDGDGQRGDDDDDDDAAGASGATTNKDDAGAAAMAQSGVLAKTGHSSLGGLRSLYRGFGMAFGANLVVFMLTLVSGERAGEAGWAEI</sequence>
<feature type="compositionally biased region" description="Acidic residues" evidence="8">
    <location>
        <begin position="572"/>
        <end position="589"/>
    </location>
</feature>
<dbReference type="KEGG" id="pfp:PFL1_03825"/>
<dbReference type="RefSeq" id="XP_007879540.1">
    <property type="nucleotide sequence ID" value="XM_007881349.1"/>
</dbReference>
<evidence type="ECO:0000313" key="9">
    <source>
        <dbReference type="EMBL" id="EPQ28522.1"/>
    </source>
</evidence>
<dbReference type="OrthoDB" id="77989at2759"/>
<evidence type="ECO:0000313" key="10">
    <source>
        <dbReference type="Proteomes" id="UP000053664"/>
    </source>
</evidence>
<dbReference type="SUPFAM" id="SSF103506">
    <property type="entry name" value="Mitochondrial carrier"/>
    <property type="match status" value="1"/>
</dbReference>
<dbReference type="GO" id="GO:0016020">
    <property type="term" value="C:membrane"/>
    <property type="evidence" value="ECO:0007669"/>
    <property type="project" value="UniProtKB-SubCell"/>
</dbReference>
<keyword evidence="5" id="KW-0677">Repeat</keyword>
<dbReference type="Gene3D" id="1.50.40.10">
    <property type="entry name" value="Mitochondrial carrier domain"/>
    <property type="match status" value="1"/>
</dbReference>
<evidence type="ECO:0000256" key="8">
    <source>
        <dbReference type="SAM" id="MobiDB-lite"/>
    </source>
</evidence>
<accession>A0A061H6N1</accession>
<dbReference type="Proteomes" id="UP000053664">
    <property type="component" value="Unassembled WGS sequence"/>
</dbReference>
<evidence type="ECO:0000256" key="5">
    <source>
        <dbReference type="ARBA" id="ARBA00022737"/>
    </source>
</evidence>
<dbReference type="HOGENOM" id="CLU_023136_0_0_1"/>
<dbReference type="InterPro" id="IPR023395">
    <property type="entry name" value="MCP_dom_sf"/>
</dbReference>
<dbReference type="PANTHER" id="PTHR45618">
    <property type="entry name" value="MITOCHONDRIAL DICARBOXYLATE CARRIER-RELATED"/>
    <property type="match status" value="1"/>
</dbReference>
<feature type="region of interest" description="Disordered" evidence="8">
    <location>
        <begin position="1"/>
        <end position="61"/>
    </location>
</feature>
<keyword evidence="6" id="KW-1133">Transmembrane helix</keyword>
<organism evidence="9 10">
    <name type="scientific">Pseudozyma flocculosa PF-1</name>
    <dbReference type="NCBI Taxonomy" id="1277687"/>
    <lineage>
        <taxon>Eukaryota</taxon>
        <taxon>Fungi</taxon>
        <taxon>Dikarya</taxon>
        <taxon>Basidiomycota</taxon>
        <taxon>Ustilaginomycotina</taxon>
        <taxon>Ustilaginomycetes</taxon>
        <taxon>Ustilaginales</taxon>
        <taxon>Ustilaginaceae</taxon>
        <taxon>Pseudozyma</taxon>
    </lineage>
</organism>
<feature type="compositionally biased region" description="Basic and acidic residues" evidence="8">
    <location>
        <begin position="230"/>
        <end position="248"/>
    </location>
</feature>
<dbReference type="eggNOG" id="ENOG502QSA3">
    <property type="taxonomic scope" value="Eukaryota"/>
</dbReference>
<feature type="compositionally biased region" description="Acidic residues" evidence="8">
    <location>
        <begin position="196"/>
        <end position="205"/>
    </location>
</feature>
<evidence type="ECO:0000256" key="1">
    <source>
        <dbReference type="ARBA" id="ARBA00004141"/>
    </source>
</evidence>
<dbReference type="Pfam" id="PF00153">
    <property type="entry name" value="Mito_carr"/>
    <property type="match status" value="1"/>
</dbReference>
<feature type="compositionally biased region" description="Low complexity" evidence="8">
    <location>
        <begin position="1"/>
        <end position="23"/>
    </location>
</feature>
<feature type="compositionally biased region" description="Low complexity" evidence="8">
    <location>
        <begin position="43"/>
        <end position="61"/>
    </location>
</feature>
<feature type="compositionally biased region" description="Acidic residues" evidence="8">
    <location>
        <begin position="219"/>
        <end position="229"/>
    </location>
</feature>
<evidence type="ECO:0000256" key="2">
    <source>
        <dbReference type="ARBA" id="ARBA00006375"/>
    </source>
</evidence>
<keyword evidence="3" id="KW-0813">Transport</keyword>
<dbReference type="InterPro" id="IPR018108">
    <property type="entry name" value="MCP_transmembrane"/>
</dbReference>
<evidence type="ECO:0000256" key="3">
    <source>
        <dbReference type="ARBA" id="ARBA00022448"/>
    </source>
</evidence>
<keyword evidence="4" id="KW-0812">Transmembrane</keyword>
<evidence type="ECO:0000256" key="7">
    <source>
        <dbReference type="ARBA" id="ARBA00023136"/>
    </source>
</evidence>
<feature type="region of interest" description="Disordered" evidence="8">
    <location>
        <begin position="558"/>
        <end position="602"/>
    </location>
</feature>
<evidence type="ECO:0008006" key="11">
    <source>
        <dbReference type="Google" id="ProtNLM"/>
    </source>
</evidence>
<feature type="region of interest" description="Disordered" evidence="8">
    <location>
        <begin position="157"/>
        <end position="268"/>
    </location>
</feature>
<proteinExistence type="inferred from homology"/>
<protein>
    <recommendedName>
        <fullName evidence="11">Mitochondrial carrier</fullName>
    </recommendedName>
</protein>
<comment type="similarity">
    <text evidence="2">Belongs to the mitochondrial carrier (TC 2.A.29) family.</text>
</comment>
<gene>
    <name evidence="9" type="ORF">PFL1_03825</name>
</gene>
<name>A0A061H6N1_9BASI</name>